<reference evidence="1 2" key="1">
    <citation type="submission" date="2019-05" db="EMBL/GenBank/DDBJ databases">
        <title>Another draft genome of Portunus trituberculatus and its Hox gene families provides insights of decapod evolution.</title>
        <authorList>
            <person name="Jeong J.-H."/>
            <person name="Song I."/>
            <person name="Kim S."/>
            <person name="Choi T."/>
            <person name="Kim D."/>
            <person name="Ryu S."/>
            <person name="Kim W."/>
        </authorList>
    </citation>
    <scope>NUCLEOTIDE SEQUENCE [LARGE SCALE GENOMIC DNA]</scope>
    <source>
        <tissue evidence="1">Muscle</tissue>
    </source>
</reference>
<dbReference type="Proteomes" id="UP000324222">
    <property type="component" value="Unassembled WGS sequence"/>
</dbReference>
<evidence type="ECO:0000313" key="2">
    <source>
        <dbReference type="Proteomes" id="UP000324222"/>
    </source>
</evidence>
<sequence>MPEPAVLTPSGETKPGTRGKRWLLFTPTQLPCIAIDPTTPAIFTPESLVYATREAVQCVRKVMVQRCGGHGCVAPSS</sequence>
<protein>
    <submittedName>
        <fullName evidence="1">Uncharacterized protein</fullName>
    </submittedName>
</protein>
<comment type="caution">
    <text evidence="1">The sequence shown here is derived from an EMBL/GenBank/DDBJ whole genome shotgun (WGS) entry which is preliminary data.</text>
</comment>
<gene>
    <name evidence="1" type="ORF">E2C01_038356</name>
</gene>
<keyword evidence="2" id="KW-1185">Reference proteome</keyword>
<dbReference type="AlphaFoldDB" id="A0A5B7FIC1"/>
<organism evidence="1 2">
    <name type="scientific">Portunus trituberculatus</name>
    <name type="common">Swimming crab</name>
    <name type="synonym">Neptunus trituberculatus</name>
    <dbReference type="NCBI Taxonomy" id="210409"/>
    <lineage>
        <taxon>Eukaryota</taxon>
        <taxon>Metazoa</taxon>
        <taxon>Ecdysozoa</taxon>
        <taxon>Arthropoda</taxon>
        <taxon>Crustacea</taxon>
        <taxon>Multicrustacea</taxon>
        <taxon>Malacostraca</taxon>
        <taxon>Eumalacostraca</taxon>
        <taxon>Eucarida</taxon>
        <taxon>Decapoda</taxon>
        <taxon>Pleocyemata</taxon>
        <taxon>Brachyura</taxon>
        <taxon>Eubrachyura</taxon>
        <taxon>Portunoidea</taxon>
        <taxon>Portunidae</taxon>
        <taxon>Portuninae</taxon>
        <taxon>Portunus</taxon>
    </lineage>
</organism>
<proteinExistence type="predicted"/>
<dbReference type="EMBL" id="VSRR010006390">
    <property type="protein sequence ID" value="MPC44678.1"/>
    <property type="molecule type" value="Genomic_DNA"/>
</dbReference>
<name>A0A5B7FIC1_PORTR</name>
<evidence type="ECO:0000313" key="1">
    <source>
        <dbReference type="EMBL" id="MPC44678.1"/>
    </source>
</evidence>
<accession>A0A5B7FIC1</accession>